<sequence>MSVIKGDEILYIEVRSRSSGDVNDEYLDSEKAKFAQGQKEKYYLAKVINIPDAPYIYLLKNPSDCEGITFEMNIPKDVIEKYSEKIDAKHLIDK</sequence>
<evidence type="ECO:0000313" key="1">
    <source>
        <dbReference type="EMBL" id="GAH96321.1"/>
    </source>
</evidence>
<name>X1JNK4_9ZZZZ</name>
<comment type="caution">
    <text evidence="1">The sequence shown here is derived from an EMBL/GenBank/DDBJ whole genome shotgun (WGS) entry which is preliminary data.</text>
</comment>
<reference evidence="1" key="1">
    <citation type="journal article" date="2014" name="Front. Microbiol.">
        <title>High frequency of phylogenetically diverse reductive dehalogenase-homologous genes in deep subseafloor sedimentary metagenomes.</title>
        <authorList>
            <person name="Kawai M."/>
            <person name="Futagami T."/>
            <person name="Toyoda A."/>
            <person name="Takaki Y."/>
            <person name="Nishi S."/>
            <person name="Hori S."/>
            <person name="Arai W."/>
            <person name="Tsubouchi T."/>
            <person name="Morono Y."/>
            <person name="Uchiyama I."/>
            <person name="Ito T."/>
            <person name="Fujiyama A."/>
            <person name="Inagaki F."/>
            <person name="Takami H."/>
        </authorList>
    </citation>
    <scope>NUCLEOTIDE SEQUENCE</scope>
    <source>
        <strain evidence="1">Expedition CK06-06</strain>
    </source>
</reference>
<gene>
    <name evidence="1" type="ORF">S03H2_69299</name>
</gene>
<organism evidence="1">
    <name type="scientific">marine sediment metagenome</name>
    <dbReference type="NCBI Taxonomy" id="412755"/>
    <lineage>
        <taxon>unclassified sequences</taxon>
        <taxon>metagenomes</taxon>
        <taxon>ecological metagenomes</taxon>
    </lineage>
</organism>
<dbReference type="AlphaFoldDB" id="X1JNK4"/>
<dbReference type="EMBL" id="BARU01045760">
    <property type="protein sequence ID" value="GAH96321.1"/>
    <property type="molecule type" value="Genomic_DNA"/>
</dbReference>
<protein>
    <submittedName>
        <fullName evidence="1">Uncharacterized protein</fullName>
    </submittedName>
</protein>
<accession>X1JNK4</accession>
<proteinExistence type="predicted"/>